<dbReference type="EMBL" id="BQFW01000012">
    <property type="protein sequence ID" value="GJJ76392.1"/>
    <property type="molecule type" value="Genomic_DNA"/>
</dbReference>
<feature type="region of interest" description="Disordered" evidence="6">
    <location>
        <begin position="705"/>
        <end position="744"/>
    </location>
</feature>
<dbReference type="GO" id="GO:0005085">
    <property type="term" value="F:guanyl-nucleotide exchange factor activity"/>
    <property type="evidence" value="ECO:0007669"/>
    <property type="project" value="UniProtKB-KW"/>
</dbReference>
<evidence type="ECO:0000313" key="9">
    <source>
        <dbReference type="Proteomes" id="UP000827284"/>
    </source>
</evidence>
<dbReference type="InterPro" id="IPR037521">
    <property type="entry name" value="FLCN/SMCR8_DENN"/>
</dbReference>
<feature type="compositionally biased region" description="Acidic residues" evidence="6">
    <location>
        <begin position="733"/>
        <end position="744"/>
    </location>
</feature>
<feature type="region of interest" description="Disordered" evidence="6">
    <location>
        <begin position="1109"/>
        <end position="1182"/>
    </location>
</feature>
<feature type="compositionally biased region" description="Basic and acidic residues" evidence="6">
    <location>
        <begin position="718"/>
        <end position="732"/>
    </location>
</feature>
<evidence type="ECO:0000256" key="1">
    <source>
        <dbReference type="ARBA" id="ARBA00004496"/>
    </source>
</evidence>
<feature type="compositionally biased region" description="Polar residues" evidence="6">
    <location>
        <begin position="1696"/>
        <end position="1715"/>
    </location>
</feature>
<comment type="caution">
    <text evidence="8">The sequence shown here is derived from an EMBL/GenBank/DDBJ whole genome shotgun (WGS) entry which is preliminary data.</text>
</comment>
<feature type="compositionally biased region" description="Basic and acidic residues" evidence="6">
    <location>
        <begin position="1138"/>
        <end position="1157"/>
    </location>
</feature>
<feature type="compositionally biased region" description="Polar residues" evidence="6">
    <location>
        <begin position="48"/>
        <end position="67"/>
    </location>
</feature>
<dbReference type="GO" id="GO:0005737">
    <property type="term" value="C:cytoplasm"/>
    <property type="evidence" value="ECO:0007669"/>
    <property type="project" value="UniProtKB-SubCell"/>
</dbReference>
<feature type="region of interest" description="Disordered" evidence="6">
    <location>
        <begin position="363"/>
        <end position="394"/>
    </location>
</feature>
<organism evidence="8 9">
    <name type="scientific">Entomortierella parvispora</name>
    <dbReference type="NCBI Taxonomy" id="205924"/>
    <lineage>
        <taxon>Eukaryota</taxon>
        <taxon>Fungi</taxon>
        <taxon>Fungi incertae sedis</taxon>
        <taxon>Mucoromycota</taxon>
        <taxon>Mortierellomycotina</taxon>
        <taxon>Mortierellomycetes</taxon>
        <taxon>Mortierellales</taxon>
        <taxon>Mortierellaceae</taxon>
        <taxon>Entomortierella</taxon>
    </lineage>
</organism>
<feature type="compositionally biased region" description="Basic and acidic residues" evidence="6">
    <location>
        <begin position="1303"/>
        <end position="1329"/>
    </location>
</feature>
<dbReference type="GO" id="GO:0005096">
    <property type="term" value="F:GTPase activator activity"/>
    <property type="evidence" value="ECO:0007669"/>
    <property type="project" value="InterPro"/>
</dbReference>
<gene>
    <name evidence="8" type="ORF">EMPS_08751</name>
</gene>
<evidence type="ECO:0000256" key="6">
    <source>
        <dbReference type="SAM" id="MobiDB-lite"/>
    </source>
</evidence>
<feature type="compositionally biased region" description="Low complexity" evidence="6">
    <location>
        <begin position="1230"/>
        <end position="1246"/>
    </location>
</feature>
<reference evidence="8" key="1">
    <citation type="submission" date="2021-11" db="EMBL/GenBank/DDBJ databases">
        <authorList>
            <person name="Herlambang A."/>
            <person name="Guo Y."/>
            <person name="Takashima Y."/>
            <person name="Nishizawa T."/>
        </authorList>
    </citation>
    <scope>NUCLEOTIDE SEQUENCE</scope>
    <source>
        <strain evidence="8">E1425</strain>
    </source>
</reference>
<keyword evidence="3" id="KW-0344">Guanine-nucleotide releasing factor</keyword>
<proteinExistence type="inferred from homology"/>
<comment type="similarity">
    <text evidence="5">Belongs to the SMCR8 family.</text>
</comment>
<dbReference type="PANTHER" id="PTHR31334:SF1">
    <property type="entry name" value="GUANINE NUCLEOTIDE EXCHANGE PROTEIN SMCR8"/>
    <property type="match status" value="1"/>
</dbReference>
<evidence type="ECO:0000256" key="5">
    <source>
        <dbReference type="ARBA" id="ARBA00038137"/>
    </source>
</evidence>
<evidence type="ECO:0000259" key="7">
    <source>
        <dbReference type="PROSITE" id="PS51834"/>
    </source>
</evidence>
<feature type="compositionally biased region" description="Polar residues" evidence="6">
    <location>
        <begin position="1167"/>
        <end position="1182"/>
    </location>
</feature>
<feature type="compositionally biased region" description="Pro residues" evidence="6">
    <location>
        <begin position="26"/>
        <end position="42"/>
    </location>
</feature>
<keyword evidence="2" id="KW-0963">Cytoplasm</keyword>
<feature type="region of interest" description="Disordered" evidence="6">
    <location>
        <begin position="1213"/>
        <end position="1586"/>
    </location>
</feature>
<feature type="compositionally biased region" description="Low complexity" evidence="6">
    <location>
        <begin position="1756"/>
        <end position="1765"/>
    </location>
</feature>
<keyword evidence="4" id="KW-0072">Autophagy</keyword>
<evidence type="ECO:0000256" key="4">
    <source>
        <dbReference type="ARBA" id="ARBA00023006"/>
    </source>
</evidence>
<feature type="compositionally biased region" description="Basic residues" evidence="6">
    <location>
        <begin position="1471"/>
        <end position="1494"/>
    </location>
</feature>
<feature type="region of interest" description="Disordered" evidence="6">
    <location>
        <begin position="1684"/>
        <end position="1862"/>
    </location>
</feature>
<dbReference type="GO" id="GO:0006914">
    <property type="term" value="P:autophagy"/>
    <property type="evidence" value="ECO:0007669"/>
    <property type="project" value="UniProtKB-KW"/>
</dbReference>
<feature type="compositionally biased region" description="Low complexity" evidence="6">
    <location>
        <begin position="1827"/>
        <end position="1844"/>
    </location>
</feature>
<dbReference type="Pfam" id="PF11704">
    <property type="entry name" value="Folliculin"/>
    <property type="match status" value="1"/>
</dbReference>
<comment type="subcellular location">
    <subcellularLocation>
        <location evidence="1">Cytoplasm</location>
    </subcellularLocation>
</comment>
<dbReference type="PROSITE" id="PS51834">
    <property type="entry name" value="DENN_FLCN_SMCR8"/>
    <property type="match status" value="1"/>
</dbReference>
<reference evidence="8" key="2">
    <citation type="journal article" date="2022" name="Microbiol. Resour. Announc.">
        <title>Whole-Genome Sequence of Entomortierella parvispora E1425, a Mucoromycotan Fungus Associated with Burkholderiaceae-Related Endosymbiotic Bacteria.</title>
        <authorList>
            <person name="Herlambang A."/>
            <person name="Guo Y."/>
            <person name="Takashima Y."/>
            <person name="Narisawa K."/>
            <person name="Ohta H."/>
            <person name="Nishizawa T."/>
        </authorList>
    </citation>
    <scope>NUCLEOTIDE SEQUENCE</scope>
    <source>
        <strain evidence="8">E1425</strain>
    </source>
</reference>
<keyword evidence="9" id="KW-1185">Reference proteome</keyword>
<feature type="region of interest" description="Disordered" evidence="6">
    <location>
        <begin position="1068"/>
        <end position="1095"/>
    </location>
</feature>
<dbReference type="OrthoDB" id="2289278at2759"/>
<feature type="compositionally biased region" description="Polar residues" evidence="6">
    <location>
        <begin position="373"/>
        <end position="387"/>
    </location>
</feature>
<feature type="compositionally biased region" description="Basic and acidic residues" evidence="6">
    <location>
        <begin position="1116"/>
        <end position="1129"/>
    </location>
</feature>
<dbReference type="GO" id="GO:0032045">
    <property type="term" value="C:guanyl-nucleotide exchange factor complex"/>
    <property type="evidence" value="ECO:0007669"/>
    <property type="project" value="TreeGrafter"/>
</dbReference>
<dbReference type="Proteomes" id="UP000827284">
    <property type="component" value="Unassembled WGS sequence"/>
</dbReference>
<feature type="compositionally biased region" description="Low complexity" evidence="6">
    <location>
        <begin position="1068"/>
        <end position="1077"/>
    </location>
</feature>
<feature type="compositionally biased region" description="Polar residues" evidence="6">
    <location>
        <begin position="1642"/>
        <end position="1659"/>
    </location>
</feature>
<name>A0A9P3HGW3_9FUNG</name>
<evidence type="ECO:0000256" key="2">
    <source>
        <dbReference type="ARBA" id="ARBA00022490"/>
    </source>
</evidence>
<evidence type="ECO:0000313" key="8">
    <source>
        <dbReference type="EMBL" id="GJJ76392.1"/>
    </source>
</evidence>
<sequence length="1911" mass="208654">MFNWTAFPESIDSNYEDMEATAASSPPAPSIAPPSQPAPQPPLSTSQHQQGSSQMLPRSASTSQIASPSLAAHFETASGTFPVSAGSRSNQPALGSGSQSEASSPMLAPATRLLSSSRSGTGTLGHESMSNGLRAPPSSSEGGTFNPGLPGARGVQRLPMPSLEGPVSSSSWWFQNSRSDLPDFVLISEFSEVEGPRAVMTIPDNVVDLTHDSYSMHKQQSQEGNQQDSSDSALNGERAASPKDKQIPFDIHEFVLRITSVDQQAKEASGSFHIPEDIEVHISDEEKGYWAYVHHFTLFDINARGFVRPFSVSYITRDPHKIMMNYEALRQKFGKAILHFKTGNYTLFRQDLTKKLRDLNYTNNILSGGPPDSASSNHVTPTGSPKESSGAAGISHDAIAQSAWEGSGLSELASPTESLSESQKTDLESIRDAIETATHIISVLEHYSIDGQPLLGHGEEGSESAQSMPVPMSDLSPMTSSENLALLASGRAGLSDPSLFLGTASRPGSRIRRKGSTPSVGGNARILDHTGSGNLGDGVSAPIPQLLGLQQQDQSRKNSVVSDYDTMFEAPEYEAQYVTTLYPIFRDEVVFRPLRELCIATLVWNSSIQFHLGIKKMKDILKDFQADSLLLGEAADNLKRMNPTASSVTIGKRFQMNFRNPDFNRLATRPSHQYESHVPLVELLQGISLASAHSEDGLSVVQEKLVSNPTEAPPAPRQELDSVNGERKRGLEGEDADDEETGYDSLDDAASFFTAITGLATHTDTPTRDAFGIAPLDRSARVAEWHQEQQTLHHAKDTAQLPSRDVGTVELAPWSFPAGSTPGELLPATSSFLRTQHRNSGQSGVSVGIVGSGAVQTMHSPSAILEAMLRDPTIAKHLVFALLSGQKVCVMGQSESEMKVRSLVSVLSMFLPHVGYPSREEQLIEHQRKVIPWFQGQGLLKVEDMDSLSMIGVDSSRIDPKFLESEICVLDYDTLTWVNGRQYTDGIFLEAIFRNLSIFAEDTSFLAFVDGKLSEILLKAFLYYHLVLHGRLYHASLLSHPGAQSFYSSGASDDGESFSYQNNFRSSRQSPLLSKSSGISRVSRRDTSAYPSTHHLGATILSRGSAVRSASLSSRDSSDDEKGHHERSESLGGRARRSPLDHTRSEPHFDRRERSSRYGEGVEVSGDESSLSGGPMQYTTSQGMRKWKKWFEYWSAKSVAMIDPALAAFGRQDSEKTLDGAQGRRRRINSGRSSPGGNRRSRNPSGANHPSPSRKEKEKERDRERERERIRKADIEHFRVFKEKTGLPSASDSDVTGDMNDFQDEKYDSSMRSPDHDDGSTDQRVDDTHAALADALTPLNSSPSKSVVGLRRLKPKRPLSLHPPFSKSDGRLLQSSEDRRIDETDQLAVSPPSGSFRSLAGALRSMSFGHSSTPGIVADPPNPSSGSTGSDAHLDVRLSSLEEDGRQQRSVEQISPRTSHDFTDSSLSKDVKRRGSTRAKAKAWLKSKRKRRSRNASEGDLEELAAHIQGVGDIVDQGEKVKGKGKEDSQLEADSDKTQERVTLDPAADKDTKETLDEQSSPPLVYTADSMTTPAQTPSLSAYPSNHSRFNTDLTDMDRPLFPDMTSLSQEMPLTIEEMASREPTRMISPSRPTSAALMESTRGSQSSSANTSRITSPTLPGPSFAPTTTAPYIGHRRLDSLSSVGARSAPRSVGSLDTLSRTISSAPGPSLTTRSEYDDSETDRHRNPRHHRRQRPYSTSSTYDLDPGSKESATEYETSAETFAVDSGGSPRRLNTPSTPGSGPQSRLGRTSLDSLRRSSMEGIRPGVATPWKQKEGELALNRNTLLHQQSQQQLKGQPSQSQEKPISAEKNPPPQKEQVVLTEEEEVIVRELLGGVSGEDDWDIIVHLATMVDKYEWSKDPISPASNEP</sequence>
<feature type="compositionally biased region" description="Basic and acidic residues" evidence="6">
    <location>
        <begin position="1253"/>
        <end position="1285"/>
    </location>
</feature>
<feature type="compositionally biased region" description="Low complexity" evidence="6">
    <location>
        <begin position="111"/>
        <end position="125"/>
    </location>
</feature>
<feature type="region of interest" description="Disordered" evidence="6">
    <location>
        <begin position="215"/>
        <end position="242"/>
    </location>
</feature>
<feature type="region of interest" description="Disordered" evidence="6">
    <location>
        <begin position="505"/>
        <end position="524"/>
    </location>
</feature>
<feature type="compositionally biased region" description="Basic and acidic residues" evidence="6">
    <location>
        <begin position="1458"/>
        <end position="1470"/>
    </location>
</feature>
<dbReference type="InterPro" id="IPR037520">
    <property type="entry name" value="Folliculin/SMCR8_longin"/>
</dbReference>
<evidence type="ECO:0000256" key="3">
    <source>
        <dbReference type="ARBA" id="ARBA00022658"/>
    </source>
</evidence>
<feature type="region of interest" description="Disordered" evidence="6">
    <location>
        <begin position="1623"/>
        <end position="1672"/>
    </location>
</feature>
<feature type="region of interest" description="Disordered" evidence="6">
    <location>
        <begin position="1"/>
        <end position="162"/>
    </location>
</feature>
<feature type="compositionally biased region" description="Polar residues" evidence="6">
    <location>
        <begin position="216"/>
        <end position="233"/>
    </location>
</feature>
<feature type="compositionally biased region" description="Basic residues" evidence="6">
    <location>
        <begin position="1727"/>
        <end position="1736"/>
    </location>
</feature>
<feature type="compositionally biased region" description="Polar residues" evidence="6">
    <location>
        <begin position="1774"/>
        <end position="1795"/>
    </location>
</feature>
<feature type="compositionally biased region" description="Polar residues" evidence="6">
    <location>
        <begin position="1569"/>
        <end position="1586"/>
    </location>
</feature>
<accession>A0A9P3HGW3</accession>
<protein>
    <recommendedName>
        <fullName evidence="7">UDENN FLCN/SMCR8-type domain-containing protein</fullName>
    </recommendedName>
</protein>
<feature type="compositionally biased region" description="Polar residues" evidence="6">
    <location>
        <begin position="77"/>
        <end position="103"/>
    </location>
</feature>
<dbReference type="PANTHER" id="PTHR31334">
    <property type="entry name" value="SMITH-MAGENIS SYNDROME REGION GENE 8 PROTEIN"/>
    <property type="match status" value="1"/>
</dbReference>
<feature type="compositionally biased region" description="Basic and acidic residues" evidence="6">
    <location>
        <begin position="1517"/>
        <end position="1556"/>
    </location>
</feature>
<feature type="domain" description="UDENN FLCN/SMCR8-type" evidence="7">
    <location>
        <begin position="204"/>
        <end position="1066"/>
    </location>
</feature>